<sequence>MYKVVAGIVFGLAVAALLIGSNSEPTRTRDLSPRKLAYTDAAAAVDYFVQKRAPVGQKEVPSHRYREALAQRDRMGKTRIDGASAKVGTPIWRQVGPNLVGGRTRAIWFDTGNSRTMYAGAASGGVWKSIDAGNSWNLPSDDMANLAVTSIVQEPNSGRLYVGTGEGFYVNRPVSRSRGVRGDGIFASDDGGQSWLQLSATAGKSDFDYVNRLLLLPDGRLLAATRTGVWASDNRGQSFTRVLQVPIVEGCSDLAYSAATSRVLVSCGMHSAGGVWMSGNRGETWTKVYGDNGVGRTGLAVAPSNTSVVYGLSADPIDYGVRRVVRSSDGGATWTTRYERTTAATNGNLLLSNYFNLSEDCRTLNSIAGGGWYHNAIAVHPLNENVIYTGGVDLYRSGDGGGNFAPISRWSLDENAPAFAHADQHVIAFEPGYDEVDKTTLFVGNDGGIQSTDNAMGFGGTSVCTEAGIEVVWQNRNNGYYVMQFYHGSVAEDLSVIAGGMQDNGTMAGPSDDSQRWRDIYGGDGAYTLVDPRTPSVLYYASQWANLQRSQDGGQTSVGIANGIGANSADYQFITPMAIDRVNPNTLYTGGRVVYRSLNRGNNWQAISTTSLDPSRGQVSAIEVSEFNNLRVAVGFDSGAVAITDNANANTPTWRVVRPRTGFVASITIDPANQNRIFVVYSNFGGDKVFRSTDGGQTFVAIDGTDPSTKLPDVPAHSLLVDPRDGSRYLLGTDIGLFVGLNNGATWQADASGLGNVLIERLQAVSAPTGHELFAFTYGRGIFRTSLSALPLPKVNPGWSGLWVEQGVDGQGMQLLALPETDQMLMSWYTFLPDGARATRTKNLWLLGLGAVSNGVVTFNVSAAADGVFDAGDPSAQVPVGTVTLTMNSCASAQASYSLTIDGAAAVGQIPLTRLSPDTVCDLFRTSGEGAFSILPRPATPDLFQYGHTGAWHDASKPGQGLILETMPNQNQMIATWFTYDFADVLGNGRQSPMWLAAIGPISGNTATLNVILTTGGRIDQAGGITNTPVGTLRLTSASCTAMQAEYELDVAGQRRTGVIPLSRITAGTLCR</sequence>
<dbReference type="PANTHER" id="PTHR43739">
    <property type="entry name" value="XYLOGLUCANASE (EUROFUNG)"/>
    <property type="match status" value="1"/>
</dbReference>
<gene>
    <name evidence="1" type="ORF">C7S18_12515</name>
</gene>
<dbReference type="CDD" id="cd15482">
    <property type="entry name" value="Sialidase_non-viral"/>
    <property type="match status" value="1"/>
</dbReference>
<proteinExistence type="predicted"/>
<accession>A0A2P1PT06</accession>
<dbReference type="OrthoDB" id="5664384at2"/>
<reference evidence="1 2" key="1">
    <citation type="submission" date="2018-03" db="EMBL/GenBank/DDBJ databases">
        <title>Ahniella affigens gen. nov., sp. nov., a gammaproteobacterium isolated from sandy soil near a stream.</title>
        <authorList>
            <person name="Ko Y."/>
            <person name="Kim J.-H."/>
        </authorList>
    </citation>
    <scope>NUCLEOTIDE SEQUENCE [LARGE SCALE GENOMIC DNA]</scope>
    <source>
        <strain evidence="1 2">D13</strain>
    </source>
</reference>
<dbReference type="EMBL" id="CP027860">
    <property type="protein sequence ID" value="AVP97973.1"/>
    <property type="molecule type" value="Genomic_DNA"/>
</dbReference>
<evidence type="ECO:0000313" key="1">
    <source>
        <dbReference type="EMBL" id="AVP97973.1"/>
    </source>
</evidence>
<dbReference type="InterPro" id="IPR015943">
    <property type="entry name" value="WD40/YVTN_repeat-like_dom_sf"/>
</dbReference>
<name>A0A2P1PT06_9GAMM</name>
<dbReference type="AlphaFoldDB" id="A0A2P1PT06"/>
<dbReference type="GO" id="GO:0010411">
    <property type="term" value="P:xyloglucan metabolic process"/>
    <property type="evidence" value="ECO:0007669"/>
    <property type="project" value="TreeGrafter"/>
</dbReference>
<dbReference type="KEGG" id="xba:C7S18_12515"/>
<dbReference type="InterPro" id="IPR052025">
    <property type="entry name" value="Xyloglucanase_GH74"/>
</dbReference>
<dbReference type="PANTHER" id="PTHR43739:SF5">
    <property type="entry name" value="EXO-ALPHA-SIALIDASE"/>
    <property type="match status" value="1"/>
</dbReference>
<evidence type="ECO:0000313" key="2">
    <source>
        <dbReference type="Proteomes" id="UP000241074"/>
    </source>
</evidence>
<keyword evidence="2" id="KW-1185">Reference proteome</keyword>
<organism evidence="1 2">
    <name type="scientific">Ahniella affigens</name>
    <dbReference type="NCBI Taxonomy" id="2021234"/>
    <lineage>
        <taxon>Bacteria</taxon>
        <taxon>Pseudomonadati</taxon>
        <taxon>Pseudomonadota</taxon>
        <taxon>Gammaproteobacteria</taxon>
        <taxon>Lysobacterales</taxon>
        <taxon>Rhodanobacteraceae</taxon>
        <taxon>Ahniella</taxon>
    </lineage>
</organism>
<dbReference type="Gene3D" id="2.130.10.10">
    <property type="entry name" value="YVTN repeat-like/Quinoprotein amine dehydrogenase"/>
    <property type="match status" value="5"/>
</dbReference>
<dbReference type="SUPFAM" id="SSF110296">
    <property type="entry name" value="Oligoxyloglucan reducing end-specific cellobiohydrolase"/>
    <property type="match status" value="2"/>
</dbReference>
<dbReference type="Proteomes" id="UP000241074">
    <property type="component" value="Chromosome"/>
</dbReference>
<dbReference type="RefSeq" id="WP_106891893.1">
    <property type="nucleotide sequence ID" value="NZ_CP027860.1"/>
</dbReference>
<protein>
    <recommendedName>
        <fullName evidence="3">Sortilin N-terminal domain-containing protein</fullName>
    </recommendedName>
</protein>
<reference evidence="1 2" key="2">
    <citation type="submission" date="2018-03" db="EMBL/GenBank/DDBJ databases">
        <authorList>
            <person name="Keele B.F."/>
        </authorList>
    </citation>
    <scope>NUCLEOTIDE SEQUENCE [LARGE SCALE GENOMIC DNA]</scope>
    <source>
        <strain evidence="1 2">D13</strain>
    </source>
</reference>
<evidence type="ECO:0008006" key="3">
    <source>
        <dbReference type="Google" id="ProtNLM"/>
    </source>
</evidence>